<name>A0A845E7N0_9BACI</name>
<evidence type="ECO:0000313" key="2">
    <source>
        <dbReference type="EMBL" id="MYL21684.1"/>
    </source>
</evidence>
<accession>A0A845E7N0</accession>
<feature type="transmembrane region" description="Helical" evidence="1">
    <location>
        <begin position="36"/>
        <end position="59"/>
    </location>
</feature>
<feature type="transmembrane region" description="Helical" evidence="1">
    <location>
        <begin position="100"/>
        <end position="118"/>
    </location>
</feature>
<dbReference type="EMBL" id="WMET01000006">
    <property type="protein sequence ID" value="MYL21684.1"/>
    <property type="molecule type" value="Genomic_DNA"/>
</dbReference>
<dbReference type="Proteomes" id="UP000460949">
    <property type="component" value="Unassembled WGS sequence"/>
</dbReference>
<reference evidence="2 3" key="1">
    <citation type="submission" date="2019-11" db="EMBL/GenBank/DDBJ databases">
        <title>Genome sequences of 17 halophilic strains isolated from different environments.</title>
        <authorList>
            <person name="Furrow R.E."/>
        </authorList>
    </citation>
    <scope>NUCLEOTIDE SEQUENCE [LARGE SCALE GENOMIC DNA]</scope>
    <source>
        <strain evidence="2 3">22511_23_Filter</strain>
    </source>
</reference>
<keyword evidence="1" id="KW-0472">Membrane</keyword>
<evidence type="ECO:0008006" key="4">
    <source>
        <dbReference type="Google" id="ProtNLM"/>
    </source>
</evidence>
<dbReference type="PANTHER" id="PTHR36974:SF1">
    <property type="entry name" value="DOXX FAMILY MEMBRANE PROTEIN"/>
    <property type="match status" value="1"/>
</dbReference>
<comment type="caution">
    <text evidence="2">The sequence shown here is derived from an EMBL/GenBank/DDBJ whole genome shotgun (WGS) entry which is preliminary data.</text>
</comment>
<keyword evidence="1" id="KW-1133">Transmembrane helix</keyword>
<dbReference type="AlphaFoldDB" id="A0A845E7N0"/>
<dbReference type="OrthoDB" id="327939at2"/>
<dbReference type="RefSeq" id="WP_160839634.1">
    <property type="nucleotide sequence ID" value="NZ_JAIVAK010000009.1"/>
</dbReference>
<dbReference type="PANTHER" id="PTHR36974">
    <property type="entry name" value="MEMBRANE PROTEIN-RELATED"/>
    <property type="match status" value="1"/>
</dbReference>
<keyword evidence="1" id="KW-0812">Transmembrane</keyword>
<sequence>MIRKIGLYIFAAALFYAGITHFIYDHGFARMLPQWVPLKLEIVYMSGITEWLLSLLLIFPQTRKAAGLATAVFLIAVLPANIYAAIYSIPAPWSEEASPAALWIRPLFQPLLIWWVLACSQDSKPAHRFDKMKGN</sequence>
<feature type="transmembrane region" description="Helical" evidence="1">
    <location>
        <begin position="66"/>
        <end position="88"/>
    </location>
</feature>
<feature type="transmembrane region" description="Helical" evidence="1">
    <location>
        <begin position="7"/>
        <end position="24"/>
    </location>
</feature>
<organism evidence="2 3">
    <name type="scientific">Halobacillus litoralis</name>
    <dbReference type="NCBI Taxonomy" id="45668"/>
    <lineage>
        <taxon>Bacteria</taxon>
        <taxon>Bacillati</taxon>
        <taxon>Bacillota</taxon>
        <taxon>Bacilli</taxon>
        <taxon>Bacillales</taxon>
        <taxon>Bacillaceae</taxon>
        <taxon>Halobacillus</taxon>
    </lineage>
</organism>
<evidence type="ECO:0000256" key="1">
    <source>
        <dbReference type="SAM" id="Phobius"/>
    </source>
</evidence>
<proteinExistence type="predicted"/>
<gene>
    <name evidence="2" type="ORF">GLW04_17435</name>
</gene>
<evidence type="ECO:0000313" key="3">
    <source>
        <dbReference type="Proteomes" id="UP000460949"/>
    </source>
</evidence>
<protein>
    <recommendedName>
        <fullName evidence="4">DoxX family protein</fullName>
    </recommendedName>
</protein>